<dbReference type="Gene3D" id="2.130.10.10">
    <property type="entry name" value="YVTN repeat-like/Quinoprotein amine dehydrogenase"/>
    <property type="match status" value="5"/>
</dbReference>
<keyword evidence="4" id="KW-1185">Reference proteome</keyword>
<proteinExistence type="predicted"/>
<reference evidence="3 4" key="1">
    <citation type="submission" date="2016-10" db="EMBL/GenBank/DDBJ databases">
        <authorList>
            <person name="de Groot N.N."/>
        </authorList>
    </citation>
    <scope>NUCLEOTIDE SEQUENCE [LARGE SCALE GENOMIC DNA]</scope>
    <source>
        <strain evidence="3 4">DSM 25232</strain>
    </source>
</reference>
<feature type="domain" description="Secretion system C-terminal sorting" evidence="2">
    <location>
        <begin position="1049"/>
        <end position="1121"/>
    </location>
</feature>
<dbReference type="OrthoDB" id="9757947at2"/>
<dbReference type="PANTHER" id="PTHR43739">
    <property type="entry name" value="XYLOGLUCANASE (EUROFUNG)"/>
    <property type="match status" value="1"/>
</dbReference>
<gene>
    <name evidence="3" type="ORF">SAMN04487910_3730</name>
</gene>
<dbReference type="InterPro" id="IPR013783">
    <property type="entry name" value="Ig-like_fold"/>
</dbReference>
<name>A0A1H7UH17_AQUAM</name>
<evidence type="ECO:0000259" key="2">
    <source>
        <dbReference type="Pfam" id="PF18962"/>
    </source>
</evidence>
<accession>A0A1H7UH17</accession>
<dbReference type="NCBIfam" id="TIGR04183">
    <property type="entry name" value="Por_Secre_tail"/>
    <property type="match status" value="1"/>
</dbReference>
<evidence type="ECO:0000313" key="3">
    <source>
        <dbReference type="EMBL" id="SEL96261.1"/>
    </source>
</evidence>
<dbReference type="PANTHER" id="PTHR43739:SF5">
    <property type="entry name" value="EXO-ALPHA-SIALIDASE"/>
    <property type="match status" value="1"/>
</dbReference>
<evidence type="ECO:0000313" key="4">
    <source>
        <dbReference type="Proteomes" id="UP000198521"/>
    </source>
</evidence>
<dbReference type="Gene3D" id="2.60.120.260">
    <property type="entry name" value="Galactose-binding domain-like"/>
    <property type="match status" value="1"/>
</dbReference>
<dbReference type="Gene3D" id="2.60.40.10">
    <property type="entry name" value="Immunoglobulins"/>
    <property type="match status" value="1"/>
</dbReference>
<dbReference type="STRING" id="1038014.SAMN04487910_3730"/>
<dbReference type="SUPFAM" id="SSF110296">
    <property type="entry name" value="Oligoxyloglucan reducing end-specific cellobiohydrolase"/>
    <property type="match status" value="2"/>
</dbReference>
<dbReference type="Pfam" id="PF20773">
    <property type="entry name" value="InhA-like_MAM"/>
    <property type="match status" value="1"/>
</dbReference>
<dbReference type="EMBL" id="FOAB01000007">
    <property type="protein sequence ID" value="SEL96261.1"/>
    <property type="molecule type" value="Genomic_DNA"/>
</dbReference>
<dbReference type="RefSeq" id="WP_091411241.1">
    <property type="nucleotide sequence ID" value="NZ_FOAB01000007.1"/>
</dbReference>
<dbReference type="InterPro" id="IPR015943">
    <property type="entry name" value="WD40/YVTN_repeat-like_dom_sf"/>
</dbReference>
<evidence type="ECO:0000256" key="1">
    <source>
        <dbReference type="ARBA" id="ARBA00022729"/>
    </source>
</evidence>
<dbReference type="InterPro" id="IPR052025">
    <property type="entry name" value="Xyloglucanase_GH74"/>
</dbReference>
<organism evidence="3 4">
    <name type="scientific">Aquimarina amphilecti</name>
    <dbReference type="NCBI Taxonomy" id="1038014"/>
    <lineage>
        <taxon>Bacteria</taxon>
        <taxon>Pseudomonadati</taxon>
        <taxon>Bacteroidota</taxon>
        <taxon>Flavobacteriia</taxon>
        <taxon>Flavobacteriales</taxon>
        <taxon>Flavobacteriaceae</taxon>
        <taxon>Aquimarina</taxon>
    </lineage>
</organism>
<dbReference type="Proteomes" id="UP000198521">
    <property type="component" value="Unassembled WGS sequence"/>
</dbReference>
<keyword evidence="1" id="KW-0732">Signal</keyword>
<dbReference type="Pfam" id="PF18962">
    <property type="entry name" value="Por_Secre_tail"/>
    <property type="match status" value="1"/>
</dbReference>
<dbReference type="InterPro" id="IPR026444">
    <property type="entry name" value="Secre_tail"/>
</dbReference>
<dbReference type="GO" id="GO:0010411">
    <property type="term" value="P:xyloglucan metabolic process"/>
    <property type="evidence" value="ECO:0007669"/>
    <property type="project" value="TreeGrafter"/>
</dbReference>
<sequence length="1123" mass="122782">MKKNITLLIALVFFSYGYSQFNSDAPWMKNLNATKKSSELNEPLKFQEIVEAFNQYWKDKDHTKKGSGYKPFKRWENYWKHLVKNDGALPTPEEMLEVFNQKQELKSSRADVSNWQSLGPYIHTNTGSWSSGQGRVNVIAVDPNSPTTYYIGAPAGGIWKSTDSGATWSPLSDNLLQIGVSAIAIDPRDSNIIYIGTGDDDAGDTYSLGVLKSIDGGQTWDSTGLSFSDTRSSINEIYIDPIDNDKIFVSSNKGFYKSTDNGVSFTRTLNQDLDDVKLKPGNSNIIYAATRNQVYKSSNNGDSFILASSGLPSTGGRIVLAVTSDASDNLYVLSADTNFAFQGIYRSQDSADSFTRLDDGTEDLFGGSTQAWYDLAFEVSDGDRNDIYVGVLDVYKSTDEGASFSQWNSWSAPGTATYTHADIHMIRDINGIIFFGTDGGIYRSTNGTSTEDLTEGLAIGQFYRIAVSPQTSSNMVGGLQDNGGYAYSDNNWKNYYGADGMDTAIDPNNPNKYYGFIQNGGGLYFSNDAGATLGGSIGAPASESGNWITPLKMSKEGELYAGYVSLYRLESGSFNKISQPFSSSLDGIEIDPLNTDIIYTFVGGQLYKSEDRGVNFTNVETFTSSFITSVAVNSTNNDIIYLTTSNGVYKSMNGGVDFENISFNLPGDAKLVVKHQAFHPDNPIYLGTSLGVYRLDDTSNTWETFLINLPNVAVRDIEINENDGNITAATYGRGVWRSDIPVVSVASDLQLESVRVDNNSQIVCSSVSPKVIVKNNGTDAVTSFNIEFVVDNGSPVSQSWTGNLDSGGTTEVEFPETNITGLGEHNLSFEVLLSGDAFEVNNVGSLAISKNNSDTVGVNEFESNNDNLLTLGTLWERGVPSGTLLNNAASGQNVYGTNLAGNYTDSSISYLISNCYDLSIIESPMLKFNMAFDIELDWDFINVEYSLNGGESWVILGSASDSNWYNSNTLPNNVNCNNCPGAQWTGTDSTMKEYSYDLSNFTNEESFIFRFNFVSDQAVNKEGVIIDDLSIEGNLLSVDEFENAPVLSLFPNPSSDIFNIQWRNANNVSYTVTDLAGKLIASRKDVNSSENTAQINLSNFAKGMYFLNVNLNGVEETMKLIKN</sequence>
<protein>
    <submittedName>
        <fullName evidence="3">Por secretion system C-terminal sorting domain-containing protein</fullName>
    </submittedName>
</protein>
<dbReference type="AlphaFoldDB" id="A0A1H7UH17"/>